<dbReference type="CDD" id="cd09126">
    <property type="entry name" value="PLDc_C_DEXD_like"/>
    <property type="match status" value="1"/>
</dbReference>
<dbReference type="RefSeq" id="WP_068622527.1">
    <property type="nucleotide sequence ID" value="NZ_FJNB01000007.1"/>
</dbReference>
<dbReference type="CDD" id="cd17926">
    <property type="entry name" value="DEXHc_RE"/>
    <property type="match status" value="1"/>
</dbReference>
<keyword evidence="2" id="KW-0378">Hydrolase</keyword>
<proteinExistence type="predicted"/>
<keyword evidence="9" id="KW-1185">Reference proteome</keyword>
<dbReference type="CDD" id="cd18785">
    <property type="entry name" value="SF2_C"/>
    <property type="match status" value="1"/>
</dbReference>
<dbReference type="GO" id="GO:0004386">
    <property type="term" value="F:helicase activity"/>
    <property type="evidence" value="ECO:0007669"/>
    <property type="project" value="UniProtKB-KW"/>
</dbReference>
<dbReference type="InterPro" id="IPR054347">
    <property type="entry name" value="TOTE_primase"/>
</dbReference>
<dbReference type="PANTHER" id="PTHR11274:SF0">
    <property type="entry name" value="GENERAL TRANSCRIPTION AND DNA REPAIR FACTOR IIH HELICASE SUBUNIT XPB"/>
    <property type="match status" value="1"/>
</dbReference>
<dbReference type="InterPro" id="IPR027417">
    <property type="entry name" value="P-loop_NTPase"/>
</dbReference>
<keyword evidence="3 7" id="KW-0347">Helicase</keyword>
<dbReference type="EMBL" id="FJNB01000007">
    <property type="protein sequence ID" value="CZQ93903.1"/>
    <property type="molecule type" value="Genomic_DNA"/>
</dbReference>
<evidence type="ECO:0000256" key="3">
    <source>
        <dbReference type="ARBA" id="ARBA00022806"/>
    </source>
</evidence>
<feature type="domain" description="Helicase ATP-binding" evidence="5">
    <location>
        <begin position="304"/>
        <end position="462"/>
    </location>
</feature>
<evidence type="ECO:0000313" key="7">
    <source>
        <dbReference type="EMBL" id="SEI99559.1"/>
    </source>
</evidence>
<evidence type="ECO:0000256" key="2">
    <source>
        <dbReference type="ARBA" id="ARBA00022801"/>
    </source>
</evidence>
<evidence type="ECO:0000313" key="9">
    <source>
        <dbReference type="Proteomes" id="UP000199280"/>
    </source>
</evidence>
<dbReference type="InterPro" id="IPR006935">
    <property type="entry name" value="Helicase/UvrB_N"/>
</dbReference>
<dbReference type="PROSITE" id="PS51192">
    <property type="entry name" value="HELICASE_ATP_BIND_1"/>
    <property type="match status" value="1"/>
</dbReference>
<dbReference type="PANTHER" id="PTHR11274">
    <property type="entry name" value="RAD25/XP-B DNA REPAIR HELICASE"/>
    <property type="match status" value="1"/>
</dbReference>
<gene>
    <name evidence="7" type="ORF">SAMN05216375_10620</name>
    <name evidence="6" type="ORF">TR210_1170</name>
</gene>
<dbReference type="Proteomes" id="UP000199280">
    <property type="component" value="Unassembled WGS sequence"/>
</dbReference>
<dbReference type="AlphaFoldDB" id="A0A143YPP1"/>
<evidence type="ECO:0000313" key="6">
    <source>
        <dbReference type="EMBL" id="CZQ93903.1"/>
    </source>
</evidence>
<accession>A0A143YPP1</accession>
<dbReference type="GO" id="GO:0005524">
    <property type="term" value="F:ATP binding"/>
    <property type="evidence" value="ECO:0007669"/>
    <property type="project" value="UniProtKB-KW"/>
</dbReference>
<protein>
    <submittedName>
        <fullName evidence="6">Dna primase small subunit</fullName>
    </submittedName>
    <submittedName>
        <fullName evidence="7">Helicase conserved C-terminal domain-containing protein</fullName>
    </submittedName>
</protein>
<dbReference type="InterPro" id="IPR050615">
    <property type="entry name" value="ATP-dep_DNA_Helicase"/>
</dbReference>
<dbReference type="InterPro" id="IPR014001">
    <property type="entry name" value="Helicase_ATP-bd"/>
</dbReference>
<evidence type="ECO:0000256" key="1">
    <source>
        <dbReference type="ARBA" id="ARBA00022741"/>
    </source>
</evidence>
<organism evidence="6 8">
    <name type="scientific">Trichococcus ilyis</name>
    <dbReference type="NCBI Taxonomy" id="640938"/>
    <lineage>
        <taxon>Bacteria</taxon>
        <taxon>Bacillati</taxon>
        <taxon>Bacillota</taxon>
        <taxon>Bacilli</taxon>
        <taxon>Lactobacillales</taxon>
        <taxon>Carnobacteriaceae</taxon>
        <taxon>Trichococcus</taxon>
    </lineage>
</organism>
<reference evidence="7 9" key="2">
    <citation type="submission" date="2016-10" db="EMBL/GenBank/DDBJ databases">
        <authorList>
            <person name="Varghese N."/>
            <person name="Submissions S."/>
        </authorList>
    </citation>
    <scope>NUCLEOTIDE SEQUENCE [LARGE SCALE GENOMIC DNA]</scope>
    <source>
        <strain evidence="7 9">DSM 22150</strain>
    </source>
</reference>
<dbReference type="EMBL" id="FNYT01000006">
    <property type="protein sequence ID" value="SEI99559.1"/>
    <property type="molecule type" value="Genomic_DNA"/>
</dbReference>
<dbReference type="STRING" id="640938.TR210_1170"/>
<dbReference type="OrthoDB" id="9802848at2"/>
<dbReference type="Gene3D" id="3.40.50.300">
    <property type="entry name" value="P-loop containing nucleotide triphosphate hydrolases"/>
    <property type="match status" value="2"/>
</dbReference>
<dbReference type="Pfam" id="PF22548">
    <property type="entry name" value="AEP-TOTE"/>
    <property type="match status" value="1"/>
</dbReference>
<dbReference type="GO" id="GO:0003677">
    <property type="term" value="F:DNA binding"/>
    <property type="evidence" value="ECO:0007669"/>
    <property type="project" value="InterPro"/>
</dbReference>
<dbReference type="Proteomes" id="UP000076878">
    <property type="component" value="Unassembled WGS sequence"/>
</dbReference>
<reference evidence="6 8" key="1">
    <citation type="submission" date="2016-02" db="EMBL/GenBank/DDBJ databases">
        <authorList>
            <person name="Wen L."/>
            <person name="He K."/>
            <person name="Yang H."/>
        </authorList>
    </citation>
    <scope>NUCLEOTIDE SEQUENCE [LARGE SCALE GENOMIC DNA]</scope>
    <source>
        <strain evidence="6">Trichococcus_R210</strain>
    </source>
</reference>
<evidence type="ECO:0000256" key="4">
    <source>
        <dbReference type="ARBA" id="ARBA00022840"/>
    </source>
</evidence>
<name>A0A143YPP1_9LACT</name>
<dbReference type="Pfam" id="PF04851">
    <property type="entry name" value="ResIII"/>
    <property type="match status" value="1"/>
</dbReference>
<keyword evidence="4" id="KW-0067">ATP-binding</keyword>
<dbReference type="GO" id="GO:0016787">
    <property type="term" value="F:hydrolase activity"/>
    <property type="evidence" value="ECO:0007669"/>
    <property type="project" value="UniProtKB-KW"/>
</dbReference>
<evidence type="ECO:0000313" key="8">
    <source>
        <dbReference type="Proteomes" id="UP000076878"/>
    </source>
</evidence>
<dbReference type="SUPFAM" id="SSF52540">
    <property type="entry name" value="P-loop containing nucleoside triphosphate hydrolases"/>
    <property type="match status" value="2"/>
</dbReference>
<evidence type="ECO:0000259" key="5">
    <source>
        <dbReference type="PROSITE" id="PS51192"/>
    </source>
</evidence>
<dbReference type="SMART" id="SM00487">
    <property type="entry name" value="DEXDc"/>
    <property type="match status" value="1"/>
</dbReference>
<sequence length="811" mass="91264">MRQALDDSCHFLAIDLDKGEWQRDAEVLREVCKDFEIPVSVERSQSGNGAHVWFFFEDPVLAKTARELGTALLTAAMNRRHDLTFSSFDRLFPNQDSLPKGGFGNLIALPLQKKARLHGNSEFVDESFRSYEDQWAYLAGIKRIPAEAVSSLVKKLHTQNGTEDFSENSEASETMKPWRKKQIVLTKADFPGLVQITLANRVYIEKAGLTEHALSHLKRMAVFHNPAFYQAQASRMSTHNIARLISCGAEDAQYIGLPRGYREKVMALFKALDIPVAVTDDTVSGDELHVAFKGKLWPEQEKAVANMLVHDNGILCGTTAFGKTVCALNIIAEKKVNTLIVVNKTNLVSMWQEKIQAFLDFPNAKNEKEAKKLVGQLGGGKKKLTQKIDIALLQSLYHKGEVHECLQDYGMIIVDECHHLSAFSFEQVLQAAAAKYVYGLTATPTRKDGLQPIVYMQCGPIRYKDNAKKQAKERPFDHKVRMQFTAFDPTIRQEMSLQQVYQQISENEERNGKMVADIVKNYREGRNAIILTERVAHVKRLEELLRTEIPEVVAVTGGMGRKTEREKLREIREIPTDRPLTIISTGSYIGEGFDEPRLDTLFLAMPISWKGRLHQYAGRLHRLYEGKSEVRIYDYVDIHVPVLERMYRKRLTGYTGIGYTVELADQEAGGRSLMYTGKDYADDLKRDLLSAKNEIVVVSPALAGKTVATFLNTVKTRIPKTVAVSVITKSADVITNPQHRSNRLQLIASLTEKGIKVLQQDTTGPKCVLIDREIVWYGSIDVLGNPATDASFIRLESAKLAEELYECLGRA</sequence>
<keyword evidence="1" id="KW-0547">Nucleotide-binding</keyword>